<evidence type="ECO:0000313" key="3">
    <source>
        <dbReference type="EMBL" id="ANB07916.1"/>
    </source>
</evidence>
<dbReference type="SUPFAM" id="SSF160387">
    <property type="entry name" value="NosL/MerB-like"/>
    <property type="match status" value="1"/>
</dbReference>
<dbReference type="PANTHER" id="PTHR30024:SF45">
    <property type="entry name" value="ABC TRANSPORTER SUBSTRATE-BINDING PROTEIN"/>
    <property type="match status" value="1"/>
</dbReference>
<feature type="signal peptide" evidence="1">
    <location>
        <begin position="1"/>
        <end position="25"/>
    </location>
</feature>
<name>A0ABN4P9D3_STRAM</name>
<evidence type="ECO:0000313" key="4">
    <source>
        <dbReference type="Proteomes" id="UP000076720"/>
    </source>
</evidence>
<sequence length="453" mass="47161">MKQTRTGIPAAAAAAALLLPLTACGGDASADGDGSTVTVTVGYQSRTINTVTAGTLLRSLGSFEKQLDALGDGRTYKVKWQDYATGAPITAQMTAGKIDIGSMGDFPLLINAARGQQLGKPTRLVSVTGYNLRGGLNTIVTAPGSRLTSLKDLKGKKVSTSVGSAADGTLVRALRRAGLDPAEDIEKLNQEPAVGASALSSGSADALSQFVAWPGLLARQGKAKALYDGALLNLPTFHGVTARENFAKRRPAVLEAFLKAQAQATDYLASHPVDAAEKVAKATGLPAEAVYLYNGAQGIATFDPAIRPQLVAALKEDVSILKDARLTGDVDVDAFVDDRYVKKALGPAEYAERLAAGPPKPAGEVWPEGARKTLAFASPTALLRHVAGHRDSVRAAYVPDATTGTLWFADRAVWVADGTALLPFVAPETAQAYVAGHGGARVITYDQALERAS</sequence>
<dbReference type="InterPro" id="IPR015168">
    <property type="entry name" value="SsuA/THI5"/>
</dbReference>
<feature type="domain" description="SsuA/THI5-like" evidence="2">
    <location>
        <begin position="90"/>
        <end position="275"/>
    </location>
</feature>
<reference evidence="3 4" key="2">
    <citation type="journal article" date="2016" name="Genome Announc.">
        <title>Complete Genome Sequence of Streptomyces ambofaciens DSM 40697, a Paradigm for Genome Plasticity Studies.</title>
        <authorList>
            <person name="Thibessard A."/>
            <person name="Leblond P."/>
        </authorList>
    </citation>
    <scope>NUCLEOTIDE SEQUENCE [LARGE SCALE GENOMIC DNA]</scope>
    <source>
        <strain evidence="3 4">DSM 40697</strain>
    </source>
</reference>
<dbReference type="Gene3D" id="3.40.190.10">
    <property type="entry name" value="Periplasmic binding protein-like II"/>
    <property type="match status" value="2"/>
</dbReference>
<dbReference type="SUPFAM" id="SSF53850">
    <property type="entry name" value="Periplasmic binding protein-like II"/>
    <property type="match status" value="1"/>
</dbReference>
<gene>
    <name evidence="3" type="ORF">SAM40697_3958</name>
</gene>
<dbReference type="PANTHER" id="PTHR30024">
    <property type="entry name" value="ALIPHATIC SULFONATES-BINDING PROTEIN-RELATED"/>
    <property type="match status" value="1"/>
</dbReference>
<dbReference type="Proteomes" id="UP000076720">
    <property type="component" value="Chromosome"/>
</dbReference>
<proteinExistence type="predicted"/>
<keyword evidence="4" id="KW-1185">Reference proteome</keyword>
<protein>
    <submittedName>
        <fullName evidence="3">ABC transporter substrate-binding protein</fullName>
    </submittedName>
</protein>
<evidence type="ECO:0000259" key="2">
    <source>
        <dbReference type="Pfam" id="PF09084"/>
    </source>
</evidence>
<reference evidence="4" key="1">
    <citation type="submission" date="2015-10" db="EMBL/GenBank/DDBJ databases">
        <title>Complete genome sequence of Streptomyces ambofaciens DSM 40697.</title>
        <authorList>
            <person name="Thibessard A."/>
            <person name="Leblond P."/>
        </authorList>
    </citation>
    <scope>NUCLEOTIDE SEQUENCE [LARGE SCALE GENOMIC DNA]</scope>
    <source>
        <strain evidence="4">DSM 40697</strain>
    </source>
</reference>
<dbReference type="EMBL" id="CP012949">
    <property type="protein sequence ID" value="ANB07916.1"/>
    <property type="molecule type" value="Genomic_DNA"/>
</dbReference>
<organism evidence="3 4">
    <name type="scientific">Streptomyces ambofaciens</name>
    <dbReference type="NCBI Taxonomy" id="1889"/>
    <lineage>
        <taxon>Bacteria</taxon>
        <taxon>Bacillati</taxon>
        <taxon>Actinomycetota</taxon>
        <taxon>Actinomycetes</taxon>
        <taxon>Kitasatosporales</taxon>
        <taxon>Streptomycetaceae</taxon>
        <taxon>Streptomyces</taxon>
    </lineage>
</organism>
<feature type="chain" id="PRO_5046769463" evidence="1">
    <location>
        <begin position="26"/>
        <end position="453"/>
    </location>
</feature>
<dbReference type="RefSeq" id="WP_063482797.1">
    <property type="nucleotide sequence ID" value="NZ_CP012949.1"/>
</dbReference>
<accession>A0ABN4P9D3</accession>
<evidence type="ECO:0000256" key="1">
    <source>
        <dbReference type="SAM" id="SignalP"/>
    </source>
</evidence>
<keyword evidence="1" id="KW-0732">Signal</keyword>
<dbReference type="Pfam" id="PF09084">
    <property type="entry name" value="NMT1"/>
    <property type="match status" value="1"/>
</dbReference>